<dbReference type="OrthoDB" id="2373480at2759"/>
<dbReference type="SUPFAM" id="SSF53474">
    <property type="entry name" value="alpha/beta-Hydrolases"/>
    <property type="match status" value="1"/>
</dbReference>
<dbReference type="EMBL" id="CDHK01000005">
    <property type="protein sequence ID" value="CEJ57649.1"/>
    <property type="molecule type" value="Genomic_DNA"/>
</dbReference>
<dbReference type="PANTHER" id="PTHR34853">
    <property type="match status" value="1"/>
</dbReference>
<dbReference type="InterPro" id="IPR029058">
    <property type="entry name" value="AB_hydrolase_fold"/>
</dbReference>
<feature type="chain" id="PRO_5002522584" evidence="2">
    <location>
        <begin position="21"/>
        <end position="444"/>
    </location>
</feature>
<sequence length="444" mass="47363">MAAAILFIVSFSIFFSATFATSILPPSQDPWYEQPSNISDYAAGEMIRSRSVSPQLDSFAALSANVSVKAVYQYLFRTTDGFGDAVASAVTLLEPYDSDPSKLVGYQAFYDSANVDCSPSYTLQVGNDNLGSMSSGMNVSEDIPFVAAALNLGWWVFTTDYEGLKAEFSAGLQSGQAVLDSTRVILDQGPSVGLSGNPRYALWGYSGGALASTWAAELQSSYAPELNFAGVAVGGTTPNITSVLQTINKGSHTGLAFSGIYGQSKAFPNLTDWLDATLIPSKSAEFYSIASGCLSQAAAMGSDQDFYTYFKGGEESFYEDVPRSIFEWSGQMGLHGTPIAPMFVYKSTGDEVSPVEDTDALVKKYCAAGARIEYNRDLIGNHETEAITGSASALQWISDRLSGKPVSDKCSTRNVLLSSLSDGALALLGEELFAILRTALDELL</sequence>
<dbReference type="GO" id="GO:0016042">
    <property type="term" value="P:lipid catabolic process"/>
    <property type="evidence" value="ECO:0007669"/>
    <property type="project" value="InterPro"/>
</dbReference>
<keyword evidence="2" id="KW-0732">Signal</keyword>
<dbReference type="InterPro" id="IPR005152">
    <property type="entry name" value="Lipase_secreted"/>
</dbReference>
<dbReference type="Gene3D" id="3.40.50.1820">
    <property type="entry name" value="alpha/beta hydrolase"/>
    <property type="match status" value="1"/>
</dbReference>
<keyword evidence="1" id="KW-0378">Hydrolase</keyword>
<feature type="signal peptide" evidence="2">
    <location>
        <begin position="1"/>
        <end position="20"/>
    </location>
</feature>
<dbReference type="Gene3D" id="1.10.260.130">
    <property type="match status" value="1"/>
</dbReference>
<evidence type="ECO:0000256" key="1">
    <source>
        <dbReference type="ARBA" id="ARBA00022801"/>
    </source>
</evidence>
<organism evidence="3 4">
    <name type="scientific">Penicillium brasilianum</name>
    <dbReference type="NCBI Taxonomy" id="104259"/>
    <lineage>
        <taxon>Eukaryota</taxon>
        <taxon>Fungi</taxon>
        <taxon>Dikarya</taxon>
        <taxon>Ascomycota</taxon>
        <taxon>Pezizomycotina</taxon>
        <taxon>Eurotiomycetes</taxon>
        <taxon>Eurotiomycetidae</taxon>
        <taxon>Eurotiales</taxon>
        <taxon>Aspergillaceae</taxon>
        <taxon>Penicillium</taxon>
    </lineage>
</organism>
<name>A0A0F7TLX8_PENBI</name>
<evidence type="ECO:0000256" key="2">
    <source>
        <dbReference type="SAM" id="SignalP"/>
    </source>
</evidence>
<dbReference type="PANTHER" id="PTHR34853:SF5">
    <property type="entry name" value="LIP-DOMAIN-CONTAINING PROTEIN-RELATED"/>
    <property type="match status" value="1"/>
</dbReference>
<protein>
    <submittedName>
        <fullName evidence="3">Uncharacterized protein</fullName>
    </submittedName>
</protein>
<dbReference type="GO" id="GO:0004806">
    <property type="term" value="F:triacylglycerol lipase activity"/>
    <property type="evidence" value="ECO:0007669"/>
    <property type="project" value="InterPro"/>
</dbReference>
<dbReference type="GO" id="GO:0072330">
    <property type="term" value="P:monocarboxylic acid biosynthetic process"/>
    <property type="evidence" value="ECO:0007669"/>
    <property type="project" value="UniProtKB-ARBA"/>
</dbReference>
<dbReference type="GO" id="GO:0017000">
    <property type="term" value="P:antibiotic biosynthetic process"/>
    <property type="evidence" value="ECO:0007669"/>
    <property type="project" value="UniProtKB-ARBA"/>
</dbReference>
<reference evidence="4" key="1">
    <citation type="journal article" date="2015" name="Genome Announc.">
        <title>Draft genome sequence of the fungus Penicillium brasilianum MG11.</title>
        <authorList>
            <person name="Horn F."/>
            <person name="Linde J."/>
            <person name="Mattern D.J."/>
            <person name="Walther G."/>
            <person name="Guthke R."/>
            <person name="Brakhage A.A."/>
            <person name="Valiante V."/>
        </authorList>
    </citation>
    <scope>NUCLEOTIDE SEQUENCE [LARGE SCALE GENOMIC DNA]</scope>
    <source>
        <strain evidence="4">MG11</strain>
    </source>
</reference>
<dbReference type="Pfam" id="PF03583">
    <property type="entry name" value="LIP"/>
    <property type="match status" value="1"/>
</dbReference>
<proteinExistence type="predicted"/>
<evidence type="ECO:0000313" key="4">
    <source>
        <dbReference type="Proteomes" id="UP000042958"/>
    </source>
</evidence>
<keyword evidence="4" id="KW-1185">Reference proteome</keyword>
<accession>A0A0F7TLX8</accession>
<gene>
    <name evidence="3" type="ORF">PMG11_06335</name>
</gene>
<dbReference type="AlphaFoldDB" id="A0A0F7TLX8"/>
<dbReference type="Proteomes" id="UP000042958">
    <property type="component" value="Unassembled WGS sequence"/>
</dbReference>
<evidence type="ECO:0000313" key="3">
    <source>
        <dbReference type="EMBL" id="CEJ57649.1"/>
    </source>
</evidence>